<evidence type="ECO:0000313" key="2">
    <source>
        <dbReference type="Proteomes" id="UP000542210"/>
    </source>
</evidence>
<protein>
    <submittedName>
        <fullName evidence="1">PBSX family phage terminase large subunit</fullName>
    </submittedName>
</protein>
<dbReference type="SUPFAM" id="SSF52540">
    <property type="entry name" value="P-loop containing nucleoside triphosphate hydrolases"/>
    <property type="match status" value="1"/>
</dbReference>
<dbReference type="NCBIfam" id="TIGR01547">
    <property type="entry name" value="phage_term_2"/>
    <property type="match status" value="1"/>
</dbReference>
<dbReference type="InterPro" id="IPR027417">
    <property type="entry name" value="P-loop_NTPase"/>
</dbReference>
<dbReference type="InterPro" id="IPR006437">
    <property type="entry name" value="Phage_terminase_lsu"/>
</dbReference>
<dbReference type="AlphaFoldDB" id="A0A7W7D506"/>
<organism evidence="1 2">
    <name type="scientific">Sphaerisporangium siamense</name>
    <dbReference type="NCBI Taxonomy" id="795645"/>
    <lineage>
        <taxon>Bacteria</taxon>
        <taxon>Bacillati</taxon>
        <taxon>Actinomycetota</taxon>
        <taxon>Actinomycetes</taxon>
        <taxon>Streptosporangiales</taxon>
        <taxon>Streptosporangiaceae</taxon>
        <taxon>Sphaerisporangium</taxon>
    </lineage>
</organism>
<dbReference type="Gene3D" id="3.40.50.300">
    <property type="entry name" value="P-loop containing nucleotide triphosphate hydrolases"/>
    <property type="match status" value="1"/>
</dbReference>
<proteinExistence type="predicted"/>
<name>A0A7W7D506_9ACTN</name>
<comment type="caution">
    <text evidence="1">The sequence shown here is derived from an EMBL/GenBank/DDBJ whole genome shotgun (WGS) entry which is preliminary data.</text>
</comment>
<dbReference type="EMBL" id="JACHND010000001">
    <property type="protein sequence ID" value="MBB4700099.1"/>
    <property type="molecule type" value="Genomic_DNA"/>
</dbReference>
<evidence type="ECO:0000313" key="1">
    <source>
        <dbReference type="EMBL" id="MBB4700099.1"/>
    </source>
</evidence>
<dbReference type="Pfam" id="PF03237">
    <property type="entry name" value="Terminase_6N"/>
    <property type="match status" value="1"/>
</dbReference>
<dbReference type="Gene3D" id="3.30.420.280">
    <property type="match status" value="1"/>
</dbReference>
<accession>A0A7W7D506</accession>
<dbReference type="RefSeq" id="WP_184878009.1">
    <property type="nucleotide sequence ID" value="NZ_BOOV01000009.1"/>
</dbReference>
<sequence>MLLDAVTRVLSPKQIRSIVGAQQTPQIALWSGAVSSGKTIASLLAFLIALLAAPDHGLVVIVGRTLQTIERNIIDPLQSSHLFGMLAGQVHHTTGSTTAVILGRTVHLIGATNVLAEGRIRGATVGLAYVDEATLIPQGFWMMLLSRLRVPGAKLLATTNPDGPGHWLRKDFIARPAEIGMRHWHFTLDDNPSLEPSYIARLKAQYVGLWYRRFIEGQWCLAEGAIYEMFDDQRHVVDDLPGIDRWFSLGIDYGTVNPFAALAIGLGEDRRLHVVAEYRHDSRTARRQLTDGEYSERLRVWLAQVERPREQGKTRGITPERIYVDPSAASFMTQLWSDKVPSVSAANNSVIDGIRTVSTLLGADQLRIHHSCEGLLAELPGYSWDDKAAEKGEDKPLKVDDHGCDALRYALHSSAWLWRPLVRPALSLAA</sequence>
<reference evidence="1 2" key="1">
    <citation type="submission" date="2020-08" db="EMBL/GenBank/DDBJ databases">
        <title>Sequencing the genomes of 1000 actinobacteria strains.</title>
        <authorList>
            <person name="Klenk H.-P."/>
        </authorList>
    </citation>
    <scope>NUCLEOTIDE SEQUENCE [LARGE SCALE GENOMIC DNA]</scope>
    <source>
        <strain evidence="1 2">DSM 45784</strain>
    </source>
</reference>
<keyword evidence="2" id="KW-1185">Reference proteome</keyword>
<gene>
    <name evidence="1" type="ORF">BJ982_001643</name>
</gene>
<dbReference type="Proteomes" id="UP000542210">
    <property type="component" value="Unassembled WGS sequence"/>
</dbReference>